<dbReference type="GO" id="GO:0008721">
    <property type="term" value="F:D-serine ammonia-lyase activity"/>
    <property type="evidence" value="ECO:0007669"/>
    <property type="project" value="TreeGrafter"/>
</dbReference>
<keyword evidence="5" id="KW-1185">Reference proteome</keyword>
<dbReference type="OrthoDB" id="9772497at2"/>
<dbReference type="PANTHER" id="PTHR28004:SF2">
    <property type="entry name" value="D-SERINE DEHYDRATASE"/>
    <property type="match status" value="1"/>
</dbReference>
<feature type="domain" description="D-serine dehydratase-like" evidence="3">
    <location>
        <begin position="243"/>
        <end position="336"/>
    </location>
</feature>
<sequence>MHINDLDTPAVLIDLDIMERNLRRWQAHCDALGLANRPHIKTHKIPELARLQVGLGAKGITCQKLGEAEVMADAGLDDILITFNLIGAAKLARAVALARRVRLSVVCDNDVVAEGLSAAFAAAGLRLDVLVEVDTGAGRNGVQTPAEAVALAERLSNRSGIRFAGFMTYPPKGDVERPRAFLAEALALCRAKGLEAAVVSSGGTPDLWQASREGGVTEHRAGTYIFNDRMQMQAGSASLDDCAMTVLATVVSRPTHDRAILDCGSKSLAADPLGPGLGHGHILTYPEAVILRLNEEHGTVDLSRCIGRPEIGERVRVVPNHACVVTNLHDRLWGVRGERVEAQWPVAARGLTG</sequence>
<dbReference type="Gene3D" id="3.20.20.10">
    <property type="entry name" value="Alanine racemase"/>
    <property type="match status" value="1"/>
</dbReference>
<dbReference type="Pfam" id="PF01168">
    <property type="entry name" value="Ala_racemase_N"/>
    <property type="match status" value="1"/>
</dbReference>
<dbReference type="EMBL" id="VWPK01000078">
    <property type="protein sequence ID" value="KAA5608537.1"/>
    <property type="molecule type" value="Genomic_DNA"/>
</dbReference>
<name>A0A5M6IKU0_9PROT</name>
<dbReference type="InterPro" id="IPR001608">
    <property type="entry name" value="Ala_racemase_N"/>
</dbReference>
<proteinExistence type="inferred from homology"/>
<keyword evidence="2" id="KW-0456">Lyase</keyword>
<comment type="caution">
    <text evidence="4">The sequence shown here is derived from an EMBL/GenBank/DDBJ whole genome shotgun (WGS) entry which is preliminary data.</text>
</comment>
<dbReference type="Proteomes" id="UP000325255">
    <property type="component" value="Unassembled WGS sequence"/>
</dbReference>
<comment type="similarity">
    <text evidence="1">Belongs to the DSD1 family.</text>
</comment>
<dbReference type="InterPro" id="IPR051466">
    <property type="entry name" value="D-amino_acid_metab_enzyme"/>
</dbReference>
<accession>A0A5M6IKU0</accession>
<organism evidence="4 5">
    <name type="scientific">Rhodovastum atsumiense</name>
    <dbReference type="NCBI Taxonomy" id="504468"/>
    <lineage>
        <taxon>Bacteria</taxon>
        <taxon>Pseudomonadati</taxon>
        <taxon>Pseudomonadota</taxon>
        <taxon>Alphaproteobacteria</taxon>
        <taxon>Acetobacterales</taxon>
        <taxon>Acetobacteraceae</taxon>
        <taxon>Rhodovastum</taxon>
    </lineage>
</organism>
<dbReference type="Pfam" id="PF14031">
    <property type="entry name" value="D-ser_dehydrat"/>
    <property type="match status" value="1"/>
</dbReference>
<gene>
    <name evidence="4" type="ORF">F1189_28540</name>
</gene>
<dbReference type="InterPro" id="IPR042208">
    <property type="entry name" value="D-ser_dehydrat-like_sf"/>
</dbReference>
<dbReference type="InterPro" id="IPR029066">
    <property type="entry name" value="PLP-binding_barrel"/>
</dbReference>
<evidence type="ECO:0000313" key="5">
    <source>
        <dbReference type="Proteomes" id="UP000325255"/>
    </source>
</evidence>
<dbReference type="InterPro" id="IPR026956">
    <property type="entry name" value="D-ser_dehydrat-like_dom"/>
</dbReference>
<reference evidence="4 5" key="1">
    <citation type="submission" date="2019-09" db="EMBL/GenBank/DDBJ databases">
        <title>Genome sequence of Rhodovastum atsumiense, a diverse member of the Acetobacteraceae family of non-sulfur purple photosynthetic bacteria.</title>
        <authorList>
            <person name="Meyer T."/>
            <person name="Kyndt J."/>
        </authorList>
    </citation>
    <scope>NUCLEOTIDE SEQUENCE [LARGE SCALE GENOMIC DNA]</scope>
    <source>
        <strain evidence="4 5">DSM 21279</strain>
    </source>
</reference>
<protein>
    <submittedName>
        <fullName evidence="4">D-TA family PLP-dependent enzyme</fullName>
    </submittedName>
</protein>
<dbReference type="GO" id="GO:0036088">
    <property type="term" value="P:D-serine catabolic process"/>
    <property type="evidence" value="ECO:0007669"/>
    <property type="project" value="TreeGrafter"/>
</dbReference>
<dbReference type="SUPFAM" id="SSF51419">
    <property type="entry name" value="PLP-binding barrel"/>
    <property type="match status" value="1"/>
</dbReference>
<evidence type="ECO:0000256" key="1">
    <source>
        <dbReference type="ARBA" id="ARBA00005323"/>
    </source>
</evidence>
<evidence type="ECO:0000259" key="3">
    <source>
        <dbReference type="SMART" id="SM01119"/>
    </source>
</evidence>
<dbReference type="RefSeq" id="WP_150045276.1">
    <property type="nucleotide sequence ID" value="NZ_OW485601.1"/>
</dbReference>
<dbReference type="CDD" id="cd06820">
    <property type="entry name" value="PLPDE_III_LS_D-TA_like"/>
    <property type="match status" value="1"/>
</dbReference>
<dbReference type="Gene3D" id="2.40.37.20">
    <property type="entry name" value="D-serine dehydratase-like domain"/>
    <property type="match status" value="1"/>
</dbReference>
<evidence type="ECO:0000256" key="2">
    <source>
        <dbReference type="ARBA" id="ARBA00023239"/>
    </source>
</evidence>
<evidence type="ECO:0000313" key="4">
    <source>
        <dbReference type="EMBL" id="KAA5608537.1"/>
    </source>
</evidence>
<dbReference type="SMART" id="SM01119">
    <property type="entry name" value="D-ser_dehydrat"/>
    <property type="match status" value="1"/>
</dbReference>
<dbReference type="AlphaFoldDB" id="A0A5M6IKU0"/>
<dbReference type="PANTHER" id="PTHR28004">
    <property type="entry name" value="ZGC:162816-RELATED"/>
    <property type="match status" value="1"/>
</dbReference>